<feature type="domain" description="HTH deoR-type" evidence="4">
    <location>
        <begin position="3"/>
        <end position="58"/>
    </location>
</feature>
<protein>
    <submittedName>
        <fullName evidence="5">DeoR family transcriptional regulator</fullName>
    </submittedName>
</protein>
<organism evidence="5 6">
    <name type="scientific">Cocleimonas flava</name>
    <dbReference type="NCBI Taxonomy" id="634765"/>
    <lineage>
        <taxon>Bacteria</taxon>
        <taxon>Pseudomonadati</taxon>
        <taxon>Pseudomonadota</taxon>
        <taxon>Gammaproteobacteria</taxon>
        <taxon>Thiotrichales</taxon>
        <taxon>Thiotrichaceae</taxon>
        <taxon>Cocleimonas</taxon>
    </lineage>
</organism>
<dbReference type="InterPro" id="IPR037171">
    <property type="entry name" value="NagB/RpiA_transferase-like"/>
</dbReference>
<dbReference type="GO" id="GO:0003677">
    <property type="term" value="F:DNA binding"/>
    <property type="evidence" value="ECO:0007669"/>
    <property type="project" value="UniProtKB-KW"/>
</dbReference>
<dbReference type="PRINTS" id="PR00035">
    <property type="entry name" value="HTHGNTR"/>
</dbReference>
<dbReference type="SMART" id="SM01134">
    <property type="entry name" value="DeoRC"/>
    <property type="match status" value="1"/>
</dbReference>
<dbReference type="InterPro" id="IPR050313">
    <property type="entry name" value="Carb_Metab_HTH_regulators"/>
</dbReference>
<evidence type="ECO:0000313" key="6">
    <source>
        <dbReference type="Proteomes" id="UP000294887"/>
    </source>
</evidence>
<gene>
    <name evidence="5" type="ORF">EV695_0972</name>
</gene>
<dbReference type="Gene3D" id="1.10.10.10">
    <property type="entry name" value="Winged helix-like DNA-binding domain superfamily/Winged helix DNA-binding domain"/>
    <property type="match status" value="1"/>
</dbReference>
<dbReference type="PANTHER" id="PTHR30363:SF44">
    <property type="entry name" value="AGA OPERON TRANSCRIPTIONAL REPRESSOR-RELATED"/>
    <property type="match status" value="1"/>
</dbReference>
<comment type="caution">
    <text evidence="5">The sequence shown here is derived from an EMBL/GenBank/DDBJ whole genome shotgun (WGS) entry which is preliminary data.</text>
</comment>
<evidence type="ECO:0000256" key="1">
    <source>
        <dbReference type="ARBA" id="ARBA00023015"/>
    </source>
</evidence>
<dbReference type="InterPro" id="IPR001034">
    <property type="entry name" value="DeoR_HTH"/>
</dbReference>
<evidence type="ECO:0000259" key="4">
    <source>
        <dbReference type="PROSITE" id="PS51000"/>
    </source>
</evidence>
<dbReference type="PROSITE" id="PS00894">
    <property type="entry name" value="HTH_DEOR_1"/>
    <property type="match status" value="1"/>
</dbReference>
<dbReference type="PRINTS" id="PR00037">
    <property type="entry name" value="HTHLACR"/>
</dbReference>
<dbReference type="SMART" id="SM00420">
    <property type="entry name" value="HTH_DEOR"/>
    <property type="match status" value="1"/>
</dbReference>
<dbReference type="SUPFAM" id="SSF100950">
    <property type="entry name" value="NagB/RpiA/CoA transferase-like"/>
    <property type="match status" value="1"/>
</dbReference>
<dbReference type="PANTHER" id="PTHR30363">
    <property type="entry name" value="HTH-TYPE TRANSCRIPTIONAL REGULATOR SRLR-RELATED"/>
    <property type="match status" value="1"/>
</dbReference>
<dbReference type="GO" id="GO:0003700">
    <property type="term" value="F:DNA-binding transcription factor activity"/>
    <property type="evidence" value="ECO:0007669"/>
    <property type="project" value="InterPro"/>
</dbReference>
<dbReference type="InterPro" id="IPR000524">
    <property type="entry name" value="Tscrpt_reg_HTH_GntR"/>
</dbReference>
<evidence type="ECO:0000256" key="2">
    <source>
        <dbReference type="ARBA" id="ARBA00023125"/>
    </source>
</evidence>
<dbReference type="Gene3D" id="3.40.50.1360">
    <property type="match status" value="1"/>
</dbReference>
<keyword evidence="6" id="KW-1185">Reference proteome</keyword>
<keyword evidence="3" id="KW-0804">Transcription</keyword>
<name>A0A4R1FE23_9GAMM</name>
<accession>A0A4R1FE23</accession>
<evidence type="ECO:0000256" key="3">
    <source>
        <dbReference type="ARBA" id="ARBA00023163"/>
    </source>
</evidence>
<dbReference type="AlphaFoldDB" id="A0A4R1FE23"/>
<dbReference type="InterPro" id="IPR018356">
    <property type="entry name" value="Tscrpt_reg_HTH_DeoR_CS"/>
</dbReference>
<evidence type="ECO:0000313" key="5">
    <source>
        <dbReference type="EMBL" id="TCJ89111.1"/>
    </source>
</evidence>
<proteinExistence type="predicted"/>
<dbReference type="Pfam" id="PF00455">
    <property type="entry name" value="DeoRC"/>
    <property type="match status" value="1"/>
</dbReference>
<keyword evidence="2" id="KW-0238">DNA-binding</keyword>
<dbReference type="SUPFAM" id="SSF46785">
    <property type="entry name" value="Winged helix' DNA-binding domain"/>
    <property type="match status" value="1"/>
</dbReference>
<keyword evidence="1" id="KW-0805">Transcription regulation</keyword>
<dbReference type="OrthoDB" id="9814815at2"/>
<dbReference type="EMBL" id="SMFQ01000002">
    <property type="protein sequence ID" value="TCJ89111.1"/>
    <property type="molecule type" value="Genomic_DNA"/>
</dbReference>
<dbReference type="InterPro" id="IPR014036">
    <property type="entry name" value="DeoR-like_C"/>
</dbReference>
<dbReference type="RefSeq" id="WP_131904761.1">
    <property type="nucleotide sequence ID" value="NZ_BAAAFU010000008.1"/>
</dbReference>
<dbReference type="InterPro" id="IPR036390">
    <property type="entry name" value="WH_DNA-bd_sf"/>
</dbReference>
<dbReference type="PROSITE" id="PS51000">
    <property type="entry name" value="HTH_DEOR_2"/>
    <property type="match status" value="1"/>
</dbReference>
<dbReference type="Proteomes" id="UP000294887">
    <property type="component" value="Unassembled WGS sequence"/>
</dbReference>
<reference evidence="5 6" key="1">
    <citation type="submission" date="2019-03" db="EMBL/GenBank/DDBJ databases">
        <title>Genomic Encyclopedia of Type Strains, Phase IV (KMG-IV): sequencing the most valuable type-strain genomes for metagenomic binning, comparative biology and taxonomic classification.</title>
        <authorList>
            <person name="Goeker M."/>
        </authorList>
    </citation>
    <scope>NUCLEOTIDE SEQUENCE [LARGE SCALE GENOMIC DNA]</scope>
    <source>
        <strain evidence="5 6">DSM 24830</strain>
    </source>
</reference>
<sequence length="258" mass="28209">MWPKERHQRILSLLNNKSLVSANDLAEFLSVSRETVRRDLLELENSGLIDRVHGGAVLANKGDEAPFEKRKNVQTRAKQDIARKAVSLIKPGESIMVDAGTTTSAFGHYLAKLAGIMVVTNSIDIAQTIKASGADIDLILLGGQLTSDVPATYGELTLSEIQRFNVNLAFISPVAIDADKGVFSYALKEAEVAKAMISKASKSVILSDHSKIGETNRVRFAETNEINYLITDSRVKPEQLKPFEKTGVEIISEKSNKD</sequence>
<dbReference type="Pfam" id="PF08220">
    <property type="entry name" value="HTH_DeoR"/>
    <property type="match status" value="1"/>
</dbReference>
<dbReference type="InterPro" id="IPR036388">
    <property type="entry name" value="WH-like_DNA-bd_sf"/>
</dbReference>